<evidence type="ECO:0000256" key="6">
    <source>
        <dbReference type="ARBA" id="ARBA00022801"/>
    </source>
</evidence>
<dbReference type="EMBL" id="KZ992565">
    <property type="protein sequence ID" value="RKP08845.1"/>
    <property type="molecule type" value="Genomic_DNA"/>
</dbReference>
<dbReference type="Pfam" id="PF17849">
    <property type="entry name" value="OB_Dis3"/>
    <property type="match status" value="1"/>
</dbReference>
<dbReference type="Gene3D" id="2.40.50.700">
    <property type="match status" value="1"/>
</dbReference>
<evidence type="ECO:0000256" key="8">
    <source>
        <dbReference type="ARBA" id="ARBA00022842"/>
    </source>
</evidence>
<evidence type="ECO:0000256" key="5">
    <source>
        <dbReference type="ARBA" id="ARBA00022723"/>
    </source>
</evidence>
<feature type="compositionally biased region" description="Basic and acidic residues" evidence="10">
    <location>
        <begin position="95"/>
        <end position="109"/>
    </location>
</feature>
<evidence type="ECO:0000256" key="3">
    <source>
        <dbReference type="ARBA" id="ARBA00022490"/>
    </source>
</evidence>
<dbReference type="OrthoDB" id="372421at2759"/>
<dbReference type="SMART" id="SM00955">
    <property type="entry name" value="RNB"/>
    <property type="match status" value="1"/>
</dbReference>
<keyword evidence="7" id="KW-0269">Exonuclease</keyword>
<dbReference type="AlphaFoldDB" id="A0A4P9XRX1"/>
<evidence type="ECO:0000256" key="7">
    <source>
        <dbReference type="ARBA" id="ARBA00022839"/>
    </source>
</evidence>
<gene>
    <name evidence="12" type="ORF">THASP1DRAFT_5099</name>
</gene>
<evidence type="ECO:0000259" key="11">
    <source>
        <dbReference type="SMART" id="SM00955"/>
    </source>
</evidence>
<dbReference type="SUPFAM" id="SSF50249">
    <property type="entry name" value="Nucleic acid-binding proteins"/>
    <property type="match status" value="2"/>
</dbReference>
<dbReference type="InterPro" id="IPR033771">
    <property type="entry name" value="Rrp44_CSD1"/>
</dbReference>
<feature type="compositionally biased region" description="Basic and acidic residues" evidence="10">
    <location>
        <begin position="77"/>
        <end position="88"/>
    </location>
</feature>
<keyword evidence="6" id="KW-0378">Hydrolase</keyword>
<evidence type="ECO:0000256" key="9">
    <source>
        <dbReference type="ARBA" id="ARBA00022884"/>
    </source>
</evidence>
<accession>A0A4P9XRX1</accession>
<comment type="similarity">
    <text evidence="2">Belongs to the RNR ribonuclease family.</text>
</comment>
<evidence type="ECO:0000256" key="10">
    <source>
        <dbReference type="SAM" id="MobiDB-lite"/>
    </source>
</evidence>
<dbReference type="InterPro" id="IPR028591">
    <property type="entry name" value="DIS3L2"/>
</dbReference>
<dbReference type="InterPro" id="IPR001900">
    <property type="entry name" value="RNase_II/R"/>
</dbReference>
<name>A0A4P9XRX1_9FUNG</name>
<proteinExistence type="inferred from homology"/>
<keyword evidence="8" id="KW-0460">Magnesium</keyword>
<dbReference type="InterPro" id="IPR041093">
    <property type="entry name" value="Dis3l2-like_C"/>
</dbReference>
<keyword evidence="13" id="KW-1185">Reference proteome</keyword>
<evidence type="ECO:0000256" key="4">
    <source>
        <dbReference type="ARBA" id="ARBA00022722"/>
    </source>
</evidence>
<dbReference type="InterPro" id="IPR012340">
    <property type="entry name" value="NA-bd_OB-fold"/>
</dbReference>
<dbReference type="STRING" id="78915.A0A4P9XRX1"/>
<feature type="non-terminal residue" evidence="12">
    <location>
        <position position="1"/>
    </location>
</feature>
<evidence type="ECO:0000313" key="13">
    <source>
        <dbReference type="Proteomes" id="UP000271241"/>
    </source>
</evidence>
<feature type="compositionally biased region" description="Acidic residues" evidence="10">
    <location>
        <begin position="732"/>
        <end position="749"/>
    </location>
</feature>
<feature type="region of interest" description="Disordered" evidence="10">
    <location>
        <begin position="136"/>
        <end position="167"/>
    </location>
</feature>
<dbReference type="PANTHER" id="PTHR23355:SF9">
    <property type="entry name" value="DIS3-LIKE EXONUCLEASE 2"/>
    <property type="match status" value="1"/>
</dbReference>
<sequence length="749" mass="85283">RAIYEPHLTKDQVAAALRAGNLIQGRLRINKHNRSEAYVTLEGQEGNDIYINSQQRRNRALDGDLVAVELLNRKELAKARSSKQDADRAKRKLHGRPEPTKEEKEEAAARNEPAGWGKVVAIVEMGRSREVVGTLYLNRPHTTQKTNTDTDAKDQRESNGKQPVDAKLQKKRLPRQLWFKPTDNRVPFMLISRDTVPERYLEDADAWETTLYTARLKNWSTHSTFPLGEITARVGPIGQIEVETKAILADCNVSSEPFTDSVLACLPKTPWSIREADMRERFDMRNECVFTIDPPTARDLDDAVSCVEMPDGNYSIGVHIADVSHFVQPNTALDKEAQRRGTTTYLVQRAVPMLPSLLCEELCSLNPGVDRLAFSVIWKMTPDARILDTWFGSTVIRSCCKLAYDDAQEVIEGRSLPEHVTISEHNRDDVEKRIRVFFELSRILRKRRFDNGAVSINSIRLSFVLDDEGLPLECKVYQQKESNRLIEEFMLLANMSVAKKIAVSFPEHALLRRHAPPLQRRMDEFIRLTEKLGYPIDGTSGATLHASFQQIDDPRIAEVLKVLAIKPMQRAKYYCTGSLDITQYHHFALNAPLYTHFTSPIRRYADVIVHRLLLSALKGGKWACDIALRCNTCKEQAKSAQEQSSHLYLATCLHRLITQRGGPIRTEAVIIDVMDQSVRLLSPEYGIEQRVYIDKLPLERSTWDEQRGQHTVHWRDNVTIADVLTTSAQANEESESESDTENEEEEELH</sequence>
<keyword evidence="9" id="KW-0694">RNA-binding</keyword>
<evidence type="ECO:0000313" key="12">
    <source>
        <dbReference type="EMBL" id="RKP08845.1"/>
    </source>
</evidence>
<dbReference type="InterPro" id="IPR041505">
    <property type="entry name" value="Dis3_CSD2"/>
</dbReference>
<feature type="region of interest" description="Disordered" evidence="10">
    <location>
        <begin position="77"/>
        <end position="112"/>
    </location>
</feature>
<dbReference type="PROSITE" id="PS01175">
    <property type="entry name" value="RIBONUCLEASE_II"/>
    <property type="match status" value="1"/>
</dbReference>
<organism evidence="12 13">
    <name type="scientific">Thamnocephalis sphaerospora</name>
    <dbReference type="NCBI Taxonomy" id="78915"/>
    <lineage>
        <taxon>Eukaryota</taxon>
        <taxon>Fungi</taxon>
        <taxon>Fungi incertae sedis</taxon>
        <taxon>Zoopagomycota</taxon>
        <taxon>Zoopagomycotina</taxon>
        <taxon>Zoopagomycetes</taxon>
        <taxon>Zoopagales</taxon>
        <taxon>Sigmoideomycetaceae</taxon>
        <taxon>Thamnocephalis</taxon>
    </lineage>
</organism>
<feature type="region of interest" description="Disordered" evidence="10">
    <location>
        <begin position="725"/>
        <end position="749"/>
    </location>
</feature>
<dbReference type="PANTHER" id="PTHR23355">
    <property type="entry name" value="RIBONUCLEASE"/>
    <property type="match status" value="1"/>
</dbReference>
<dbReference type="GO" id="GO:0000175">
    <property type="term" value="F:3'-5'-RNA exonuclease activity"/>
    <property type="evidence" value="ECO:0007669"/>
    <property type="project" value="InterPro"/>
</dbReference>
<protein>
    <recommendedName>
        <fullName evidence="11">RNB domain-containing protein</fullName>
    </recommendedName>
</protein>
<keyword evidence="3" id="KW-0963">Cytoplasm</keyword>
<dbReference type="Gene3D" id="2.40.50.140">
    <property type="entry name" value="Nucleic acid-binding proteins"/>
    <property type="match status" value="1"/>
</dbReference>
<dbReference type="GO" id="GO:0000932">
    <property type="term" value="C:P-body"/>
    <property type="evidence" value="ECO:0007669"/>
    <property type="project" value="TreeGrafter"/>
</dbReference>
<dbReference type="InterPro" id="IPR050180">
    <property type="entry name" value="RNR_Ribonuclease"/>
</dbReference>
<evidence type="ECO:0000256" key="2">
    <source>
        <dbReference type="ARBA" id="ARBA00005785"/>
    </source>
</evidence>
<dbReference type="HAMAP" id="MF_03045">
    <property type="entry name" value="DIS3L2"/>
    <property type="match status" value="1"/>
</dbReference>
<feature type="non-terminal residue" evidence="12">
    <location>
        <position position="749"/>
    </location>
</feature>
<dbReference type="Pfam" id="PF17877">
    <property type="entry name" value="Dis3l2_C_term"/>
    <property type="match status" value="1"/>
</dbReference>
<dbReference type="Pfam" id="PF17216">
    <property type="entry name" value="Rrp44_CSD1"/>
    <property type="match status" value="1"/>
</dbReference>
<feature type="compositionally biased region" description="Basic and acidic residues" evidence="10">
    <location>
        <begin position="148"/>
        <end position="159"/>
    </location>
</feature>
<reference evidence="13" key="1">
    <citation type="journal article" date="2018" name="Nat. Microbiol.">
        <title>Leveraging single-cell genomics to expand the fungal tree of life.</title>
        <authorList>
            <person name="Ahrendt S.R."/>
            <person name="Quandt C.A."/>
            <person name="Ciobanu D."/>
            <person name="Clum A."/>
            <person name="Salamov A."/>
            <person name="Andreopoulos B."/>
            <person name="Cheng J.F."/>
            <person name="Woyke T."/>
            <person name="Pelin A."/>
            <person name="Henrissat B."/>
            <person name="Reynolds N.K."/>
            <person name="Benny G.L."/>
            <person name="Smith M.E."/>
            <person name="James T.Y."/>
            <person name="Grigoriev I.V."/>
        </authorList>
    </citation>
    <scope>NUCLEOTIDE SEQUENCE [LARGE SCALE GENOMIC DNA]</scope>
    <source>
        <strain evidence="13">RSA 1356</strain>
    </source>
</reference>
<comment type="subcellular location">
    <subcellularLocation>
        <location evidence="1">Cytoplasm</location>
    </subcellularLocation>
</comment>
<keyword evidence="5" id="KW-0479">Metal-binding</keyword>
<dbReference type="Gene3D" id="2.40.50.690">
    <property type="match status" value="1"/>
</dbReference>
<dbReference type="GO" id="GO:0046872">
    <property type="term" value="F:metal ion binding"/>
    <property type="evidence" value="ECO:0007669"/>
    <property type="project" value="UniProtKB-KW"/>
</dbReference>
<evidence type="ECO:0000256" key="1">
    <source>
        <dbReference type="ARBA" id="ARBA00004496"/>
    </source>
</evidence>
<feature type="domain" description="RNB" evidence="11">
    <location>
        <begin position="281"/>
        <end position="619"/>
    </location>
</feature>
<dbReference type="GO" id="GO:0006402">
    <property type="term" value="P:mRNA catabolic process"/>
    <property type="evidence" value="ECO:0007669"/>
    <property type="project" value="TreeGrafter"/>
</dbReference>
<dbReference type="InterPro" id="IPR022966">
    <property type="entry name" value="RNase_II/R_CS"/>
</dbReference>
<dbReference type="Pfam" id="PF00773">
    <property type="entry name" value="RNB"/>
    <property type="match status" value="1"/>
</dbReference>
<dbReference type="GO" id="GO:0003723">
    <property type="term" value="F:RNA binding"/>
    <property type="evidence" value="ECO:0007669"/>
    <property type="project" value="UniProtKB-KW"/>
</dbReference>
<dbReference type="Proteomes" id="UP000271241">
    <property type="component" value="Unassembled WGS sequence"/>
</dbReference>
<keyword evidence="4" id="KW-0540">Nuclease</keyword>